<evidence type="ECO:0000313" key="7">
    <source>
        <dbReference type="EMBL" id="MZP30880.1"/>
    </source>
</evidence>
<feature type="transmembrane region" description="Helical" evidence="6">
    <location>
        <begin position="182"/>
        <end position="203"/>
    </location>
</feature>
<dbReference type="InterPro" id="IPR001123">
    <property type="entry name" value="LeuE-type"/>
</dbReference>
<comment type="subcellular location">
    <subcellularLocation>
        <location evidence="1">Cell membrane</location>
        <topology evidence="1">Multi-pass membrane protein</topology>
    </subcellularLocation>
</comment>
<feature type="transmembrane region" description="Helical" evidence="6">
    <location>
        <begin position="152"/>
        <end position="176"/>
    </location>
</feature>
<keyword evidence="4 6" id="KW-1133">Transmembrane helix</keyword>
<sequence length="243" mass="26085">MVLALPPSPAQLVQALFSGLLLGVTLALPLGPIAVEVLRNSMRYGFWMGLAVGTGAIIADGFYLLIVQFGLVPLLQQPIIRTVFGLASTIILLLLGYSLFRPGKQVARASSGSVDAVSETAPSHKSGLFPLKALFSGASGSRSKKQAFLNGMILTGLNPFTLTLWIGVGTTAVASWNSTSPFLGLIFIFGILFGQEIWFAAISRLARTRFFQWQMHILPKIQKAFGLLMIGLALATLYWTLTG</sequence>
<protein>
    <submittedName>
        <fullName evidence="7">LysE family transporter</fullName>
    </submittedName>
</protein>
<proteinExistence type="predicted"/>
<keyword evidence="2" id="KW-1003">Cell membrane</keyword>
<keyword evidence="3 6" id="KW-0812">Transmembrane</keyword>
<keyword evidence="8" id="KW-1185">Reference proteome</keyword>
<evidence type="ECO:0000256" key="5">
    <source>
        <dbReference type="ARBA" id="ARBA00023136"/>
    </source>
</evidence>
<gene>
    <name evidence="7" type="ORF">GTO91_14265</name>
</gene>
<comment type="caution">
    <text evidence="7">The sequence shown here is derived from an EMBL/GenBank/DDBJ whole genome shotgun (WGS) entry which is preliminary data.</text>
</comment>
<reference evidence="7 8" key="1">
    <citation type="submission" date="2020-01" db="EMBL/GenBank/DDBJ databases">
        <title>Whole-genome sequence of Heliobacterium undosum DSM 13378.</title>
        <authorList>
            <person name="Kyndt J.A."/>
            <person name="Meyer T.E."/>
        </authorList>
    </citation>
    <scope>NUCLEOTIDE SEQUENCE [LARGE SCALE GENOMIC DNA]</scope>
    <source>
        <strain evidence="7 8">DSM 13378</strain>
    </source>
</reference>
<evidence type="ECO:0000256" key="2">
    <source>
        <dbReference type="ARBA" id="ARBA00022475"/>
    </source>
</evidence>
<dbReference type="GO" id="GO:0015171">
    <property type="term" value="F:amino acid transmembrane transporter activity"/>
    <property type="evidence" value="ECO:0007669"/>
    <property type="project" value="TreeGrafter"/>
</dbReference>
<dbReference type="GO" id="GO:0005886">
    <property type="term" value="C:plasma membrane"/>
    <property type="evidence" value="ECO:0007669"/>
    <property type="project" value="UniProtKB-SubCell"/>
</dbReference>
<evidence type="ECO:0000313" key="8">
    <source>
        <dbReference type="Proteomes" id="UP000463470"/>
    </source>
</evidence>
<name>A0A845L8C7_9FIRM</name>
<keyword evidence="5 6" id="KW-0472">Membrane</keyword>
<accession>A0A845L8C7</accession>
<evidence type="ECO:0000256" key="3">
    <source>
        <dbReference type="ARBA" id="ARBA00022692"/>
    </source>
</evidence>
<feature type="transmembrane region" description="Helical" evidence="6">
    <location>
        <begin position="79"/>
        <end position="100"/>
    </location>
</feature>
<dbReference type="PANTHER" id="PTHR30086:SF20">
    <property type="entry name" value="ARGININE EXPORTER PROTEIN ARGO-RELATED"/>
    <property type="match status" value="1"/>
</dbReference>
<dbReference type="EMBL" id="WXEY01000020">
    <property type="protein sequence ID" value="MZP30880.1"/>
    <property type="molecule type" value="Genomic_DNA"/>
</dbReference>
<dbReference type="Proteomes" id="UP000463470">
    <property type="component" value="Unassembled WGS sequence"/>
</dbReference>
<feature type="transmembrane region" description="Helical" evidence="6">
    <location>
        <begin position="224"/>
        <end position="241"/>
    </location>
</feature>
<dbReference type="OrthoDB" id="7874789at2"/>
<evidence type="ECO:0000256" key="1">
    <source>
        <dbReference type="ARBA" id="ARBA00004651"/>
    </source>
</evidence>
<dbReference type="PANTHER" id="PTHR30086">
    <property type="entry name" value="ARGININE EXPORTER PROTEIN ARGO"/>
    <property type="match status" value="1"/>
</dbReference>
<feature type="transmembrane region" description="Helical" evidence="6">
    <location>
        <begin position="12"/>
        <end position="34"/>
    </location>
</feature>
<feature type="transmembrane region" description="Helical" evidence="6">
    <location>
        <begin position="46"/>
        <end position="67"/>
    </location>
</feature>
<evidence type="ECO:0000256" key="6">
    <source>
        <dbReference type="SAM" id="Phobius"/>
    </source>
</evidence>
<dbReference type="Pfam" id="PF01810">
    <property type="entry name" value="LysE"/>
    <property type="match status" value="1"/>
</dbReference>
<dbReference type="AlphaFoldDB" id="A0A845L8C7"/>
<evidence type="ECO:0000256" key="4">
    <source>
        <dbReference type="ARBA" id="ARBA00022989"/>
    </source>
</evidence>
<organism evidence="7 8">
    <name type="scientific">Heliomicrobium undosum</name>
    <dbReference type="NCBI Taxonomy" id="121734"/>
    <lineage>
        <taxon>Bacteria</taxon>
        <taxon>Bacillati</taxon>
        <taxon>Bacillota</taxon>
        <taxon>Clostridia</taxon>
        <taxon>Eubacteriales</taxon>
        <taxon>Heliobacteriaceae</taxon>
        <taxon>Heliomicrobium</taxon>
    </lineage>
</organism>